<dbReference type="SMART" id="SM00499">
    <property type="entry name" value="AAI"/>
    <property type="match status" value="1"/>
</dbReference>
<organism evidence="4 5">
    <name type="scientific">Tetracentron sinense</name>
    <name type="common">Spur-leaf</name>
    <dbReference type="NCBI Taxonomy" id="13715"/>
    <lineage>
        <taxon>Eukaryota</taxon>
        <taxon>Viridiplantae</taxon>
        <taxon>Streptophyta</taxon>
        <taxon>Embryophyta</taxon>
        <taxon>Tracheophyta</taxon>
        <taxon>Spermatophyta</taxon>
        <taxon>Magnoliopsida</taxon>
        <taxon>Trochodendrales</taxon>
        <taxon>Trochodendraceae</taxon>
        <taxon>Tetracentron</taxon>
    </lineage>
</organism>
<protein>
    <recommendedName>
        <fullName evidence="1">Non-specific lipid-transfer protein</fullName>
    </recommendedName>
</protein>
<evidence type="ECO:0000313" key="4">
    <source>
        <dbReference type="EMBL" id="KAF8412123.1"/>
    </source>
</evidence>
<proteinExistence type="inferred from homology"/>
<dbReference type="OrthoDB" id="1862539at2759"/>
<dbReference type="PRINTS" id="PR00382">
    <property type="entry name" value="LIPIDTRNSFER"/>
</dbReference>
<evidence type="ECO:0000313" key="5">
    <source>
        <dbReference type="Proteomes" id="UP000655225"/>
    </source>
</evidence>
<dbReference type="CDD" id="cd01960">
    <property type="entry name" value="nsLTP1"/>
    <property type="match status" value="1"/>
</dbReference>
<dbReference type="GO" id="GO:0006869">
    <property type="term" value="P:lipid transport"/>
    <property type="evidence" value="ECO:0007669"/>
    <property type="project" value="InterPro"/>
</dbReference>
<evidence type="ECO:0000259" key="3">
    <source>
        <dbReference type="SMART" id="SM00499"/>
    </source>
</evidence>
<dbReference type="InterPro" id="IPR036312">
    <property type="entry name" value="Bifun_inhib/LTP/seed_sf"/>
</dbReference>
<dbReference type="PANTHER" id="PTHR33076">
    <property type="entry name" value="NON-SPECIFIC LIPID-TRANSFER PROTEIN 2-RELATED"/>
    <property type="match status" value="1"/>
</dbReference>
<feature type="signal peptide" evidence="2">
    <location>
        <begin position="1"/>
        <end position="20"/>
    </location>
</feature>
<sequence>MTRTVGFLAILLLVSGSAMGAPSCMVVMQNLTPCLAYLRGSGSGPSKACCNGVTAVGKVSKGKGDRQAICMCLKNVAFSFGNIDTSRISSLPKKCRVQIQLPPISANIDCSK</sequence>
<keyword evidence="5" id="KW-1185">Reference proteome</keyword>
<comment type="function">
    <text evidence="1">Plant non-specific lipid-transfer proteins transfer phospholipids as well as galactolipids across membranes. May play a role in wax or cutin deposition in the cell walls of expanding epidermal cells and certain secretory tissues.</text>
</comment>
<dbReference type="OMA" id="ISAYFNC"/>
<name>A0A835DPP9_TETSI</name>
<keyword evidence="1" id="KW-0446">Lipid-binding</keyword>
<dbReference type="Gene3D" id="1.10.110.10">
    <property type="entry name" value="Plant lipid-transfer and hydrophobic proteins"/>
    <property type="match status" value="1"/>
</dbReference>
<gene>
    <name evidence="4" type="ORF">HHK36_000079</name>
</gene>
<dbReference type="EMBL" id="JABCRI010000001">
    <property type="protein sequence ID" value="KAF8412123.1"/>
    <property type="molecule type" value="Genomic_DNA"/>
</dbReference>
<evidence type="ECO:0000256" key="2">
    <source>
        <dbReference type="SAM" id="SignalP"/>
    </source>
</evidence>
<dbReference type="InterPro" id="IPR016140">
    <property type="entry name" value="Bifunc_inhib/LTP/seed_store"/>
</dbReference>
<dbReference type="GO" id="GO:0008289">
    <property type="term" value="F:lipid binding"/>
    <property type="evidence" value="ECO:0007669"/>
    <property type="project" value="UniProtKB-KW"/>
</dbReference>
<keyword evidence="1" id="KW-0813">Transport</keyword>
<dbReference type="InterPro" id="IPR000528">
    <property type="entry name" value="Plant_nsLTP"/>
</dbReference>
<dbReference type="SUPFAM" id="SSF47699">
    <property type="entry name" value="Bifunctional inhibitor/lipid-transfer protein/seed storage 2S albumin"/>
    <property type="match status" value="1"/>
</dbReference>
<dbReference type="Pfam" id="PF00234">
    <property type="entry name" value="Tryp_alpha_amyl"/>
    <property type="match status" value="1"/>
</dbReference>
<keyword evidence="2" id="KW-0732">Signal</keyword>
<comment type="similarity">
    <text evidence="1">Belongs to the plant LTP family.</text>
</comment>
<comment type="caution">
    <text evidence="4">The sequence shown here is derived from an EMBL/GenBank/DDBJ whole genome shotgun (WGS) entry which is preliminary data.</text>
</comment>
<dbReference type="AlphaFoldDB" id="A0A835DPP9"/>
<reference evidence="4 5" key="1">
    <citation type="submission" date="2020-04" db="EMBL/GenBank/DDBJ databases">
        <title>Plant Genome Project.</title>
        <authorList>
            <person name="Zhang R.-G."/>
        </authorList>
    </citation>
    <scope>NUCLEOTIDE SEQUENCE [LARGE SCALE GENOMIC DNA]</scope>
    <source>
        <strain evidence="4">YNK0</strain>
        <tissue evidence="4">Leaf</tissue>
    </source>
</reference>
<feature type="chain" id="PRO_5032672015" description="Non-specific lipid-transfer protein" evidence="2">
    <location>
        <begin position="21"/>
        <end position="112"/>
    </location>
</feature>
<accession>A0A835DPP9</accession>
<feature type="domain" description="Bifunctional inhibitor/plant lipid transfer protein/seed storage helical" evidence="3">
    <location>
        <begin position="24"/>
        <end position="110"/>
    </location>
</feature>
<evidence type="ECO:0000256" key="1">
    <source>
        <dbReference type="RuleBase" id="RU000628"/>
    </source>
</evidence>
<dbReference type="Proteomes" id="UP000655225">
    <property type="component" value="Unassembled WGS sequence"/>
</dbReference>